<keyword evidence="2" id="KW-0732">Signal</keyword>
<dbReference type="Proteomes" id="UP000317429">
    <property type="component" value="Chromosome"/>
</dbReference>
<dbReference type="EMBL" id="CP036291">
    <property type="protein sequence ID" value="QDU87612.1"/>
    <property type="molecule type" value="Genomic_DNA"/>
</dbReference>
<sequence precursor="true">MCVLAAALLVAPAMLAPTYLLRPSEVESETETPAEVVLVGVPRRESARHLCSGGGGHSAGCYTVCIYRDPRGAGRPAPLTPALDGGQHALRNGSGGPLRL</sequence>
<feature type="region of interest" description="Disordered" evidence="1">
    <location>
        <begin position="76"/>
        <end position="100"/>
    </location>
</feature>
<name>A0A518D7Z6_9BACT</name>
<dbReference type="KEGG" id="pnd:Pla175_09770"/>
<evidence type="ECO:0000313" key="3">
    <source>
        <dbReference type="EMBL" id="QDU87612.1"/>
    </source>
</evidence>
<proteinExistence type="predicted"/>
<evidence type="ECO:0000256" key="1">
    <source>
        <dbReference type="SAM" id="MobiDB-lite"/>
    </source>
</evidence>
<dbReference type="AlphaFoldDB" id="A0A518D7Z6"/>
<evidence type="ECO:0000256" key="2">
    <source>
        <dbReference type="SAM" id="SignalP"/>
    </source>
</evidence>
<keyword evidence="4" id="KW-1185">Reference proteome</keyword>
<reference evidence="3 4" key="1">
    <citation type="submission" date="2019-02" db="EMBL/GenBank/DDBJ databases">
        <title>Deep-cultivation of Planctomycetes and their phenomic and genomic characterization uncovers novel biology.</title>
        <authorList>
            <person name="Wiegand S."/>
            <person name="Jogler M."/>
            <person name="Boedeker C."/>
            <person name="Pinto D."/>
            <person name="Vollmers J."/>
            <person name="Rivas-Marin E."/>
            <person name="Kohn T."/>
            <person name="Peeters S.H."/>
            <person name="Heuer A."/>
            <person name="Rast P."/>
            <person name="Oberbeckmann S."/>
            <person name="Bunk B."/>
            <person name="Jeske O."/>
            <person name="Meyerdierks A."/>
            <person name="Storesund J.E."/>
            <person name="Kallscheuer N."/>
            <person name="Luecker S."/>
            <person name="Lage O.M."/>
            <person name="Pohl T."/>
            <person name="Merkel B.J."/>
            <person name="Hornburger P."/>
            <person name="Mueller R.-W."/>
            <person name="Bruemmer F."/>
            <person name="Labrenz M."/>
            <person name="Spormann A.M."/>
            <person name="Op den Camp H."/>
            <person name="Overmann J."/>
            <person name="Amann R."/>
            <person name="Jetten M.S.M."/>
            <person name="Mascher T."/>
            <person name="Medema M.H."/>
            <person name="Devos D.P."/>
            <person name="Kaster A.-K."/>
            <person name="Ovreas L."/>
            <person name="Rohde M."/>
            <person name="Galperin M.Y."/>
            <person name="Jogler C."/>
        </authorList>
    </citation>
    <scope>NUCLEOTIDE SEQUENCE [LARGE SCALE GENOMIC DNA]</scope>
    <source>
        <strain evidence="3 4">Pla175</strain>
    </source>
</reference>
<evidence type="ECO:0000313" key="4">
    <source>
        <dbReference type="Proteomes" id="UP000317429"/>
    </source>
</evidence>
<feature type="chain" id="PRO_5021775134" description="Secreted protein" evidence="2">
    <location>
        <begin position="17"/>
        <end position="100"/>
    </location>
</feature>
<evidence type="ECO:0008006" key="5">
    <source>
        <dbReference type="Google" id="ProtNLM"/>
    </source>
</evidence>
<feature type="signal peptide" evidence="2">
    <location>
        <begin position="1"/>
        <end position="16"/>
    </location>
</feature>
<organism evidence="3 4">
    <name type="scientific">Pirellulimonas nuda</name>
    <dbReference type="NCBI Taxonomy" id="2528009"/>
    <lineage>
        <taxon>Bacteria</taxon>
        <taxon>Pseudomonadati</taxon>
        <taxon>Planctomycetota</taxon>
        <taxon>Planctomycetia</taxon>
        <taxon>Pirellulales</taxon>
        <taxon>Lacipirellulaceae</taxon>
        <taxon>Pirellulimonas</taxon>
    </lineage>
</organism>
<protein>
    <recommendedName>
        <fullName evidence="5">Secreted protein</fullName>
    </recommendedName>
</protein>
<gene>
    <name evidence="3" type="ORF">Pla175_09770</name>
</gene>
<accession>A0A518D7Z6</accession>